<accession>A0ACA9PWB7</accession>
<dbReference type="EMBL" id="CAJVPU010032697">
    <property type="protein sequence ID" value="CAG8720392.1"/>
    <property type="molecule type" value="Genomic_DNA"/>
</dbReference>
<comment type="caution">
    <text evidence="1">The sequence shown here is derived from an EMBL/GenBank/DDBJ whole genome shotgun (WGS) entry which is preliminary data.</text>
</comment>
<evidence type="ECO:0000313" key="2">
    <source>
        <dbReference type="Proteomes" id="UP000789702"/>
    </source>
</evidence>
<organism evidence="1 2">
    <name type="scientific">Dentiscutata heterogama</name>
    <dbReference type="NCBI Taxonomy" id="1316150"/>
    <lineage>
        <taxon>Eukaryota</taxon>
        <taxon>Fungi</taxon>
        <taxon>Fungi incertae sedis</taxon>
        <taxon>Mucoromycota</taxon>
        <taxon>Glomeromycotina</taxon>
        <taxon>Glomeromycetes</taxon>
        <taxon>Diversisporales</taxon>
        <taxon>Gigasporaceae</taxon>
        <taxon>Dentiscutata</taxon>
    </lineage>
</organism>
<reference evidence="1" key="1">
    <citation type="submission" date="2021-06" db="EMBL/GenBank/DDBJ databases">
        <authorList>
            <person name="Kallberg Y."/>
            <person name="Tangrot J."/>
            <person name="Rosling A."/>
        </authorList>
    </citation>
    <scope>NUCLEOTIDE SEQUENCE</scope>
    <source>
        <strain evidence="1">IL203A</strain>
    </source>
</reference>
<protein>
    <submittedName>
        <fullName evidence="1">6265_t:CDS:1</fullName>
    </submittedName>
</protein>
<feature type="non-terminal residue" evidence="1">
    <location>
        <position position="1"/>
    </location>
</feature>
<keyword evidence="2" id="KW-1185">Reference proteome</keyword>
<sequence>SPEYKNIPADDLRLWMIEINASNDEKIANYPLNSEDELHAVSLISDYWILDPLPGHIHVIVVPPGAVETSSPEKQKKESKPPKTANNKKDIKADTLPISSATSTNKRQATPNKKKKEAETTPNKEQHKTVHSKEQQKNANNKEQQKKTANNNKRKEDTPPPQPAPDSKRKKMTQKQGETQTSTPMHKRDEILNDLLADVMEEDEDELTDDKPLRELCYELVNTKPPTNLCYFKIGKALQDRLEELIVNKHKNSREILNTEVKGYFSAGTDFKKEMSRATKIFDFFKDIGESRINRVRATPSMISKLTKDDVSYIHGKYKKSDK</sequence>
<gene>
    <name evidence="1" type="ORF">DHETER_LOCUS12795</name>
</gene>
<name>A0ACA9PWB7_9GLOM</name>
<dbReference type="Proteomes" id="UP000789702">
    <property type="component" value="Unassembled WGS sequence"/>
</dbReference>
<proteinExistence type="predicted"/>
<evidence type="ECO:0000313" key="1">
    <source>
        <dbReference type="EMBL" id="CAG8720392.1"/>
    </source>
</evidence>